<dbReference type="PANTHER" id="PTHR20883:SF15">
    <property type="entry name" value="PHYTANOYL-COA DIOXYGENASE DOMAIN-CONTAINING PROTEIN 1"/>
    <property type="match status" value="1"/>
</dbReference>
<dbReference type="Pfam" id="PF05721">
    <property type="entry name" value="PhyH"/>
    <property type="match status" value="1"/>
</dbReference>
<keyword evidence="4" id="KW-0408">Iron</keyword>
<accession>A0A871R1U4</accession>
<gene>
    <name evidence="5" type="ORF">BRETT_001638</name>
</gene>
<dbReference type="KEGG" id="bbrx:BRETT_001638"/>
<dbReference type="EMBL" id="CP063132">
    <property type="protein sequence ID" value="QOU18574.1"/>
    <property type="molecule type" value="Genomic_DNA"/>
</dbReference>
<reference evidence="5" key="1">
    <citation type="submission" date="2020-10" db="EMBL/GenBank/DDBJ databases">
        <authorList>
            <person name="Palmer J.M."/>
        </authorList>
    </citation>
    <scope>NUCLEOTIDE SEQUENCE</scope>
    <source>
        <strain evidence="5">UCD 2041</strain>
    </source>
</reference>
<evidence type="ECO:0000313" key="5">
    <source>
        <dbReference type="EMBL" id="QOU18574.1"/>
    </source>
</evidence>
<reference evidence="5" key="2">
    <citation type="journal article" name="BMC Genomics">
        <title>New genome assemblies reveal patterns of domestication and adaptation across Brettanomyces (Dekkera) species.</title>
        <authorList>
            <person name="Roach M.J."/>
            <person name="Borneman A.R."/>
        </authorList>
    </citation>
    <scope>NUCLEOTIDE SEQUENCE</scope>
    <source>
        <strain evidence="5">UCD 2041</strain>
    </source>
</reference>
<protein>
    <recommendedName>
        <fullName evidence="7">Phytanoyl-CoA dioxygenase</fullName>
    </recommendedName>
</protein>
<dbReference type="RefSeq" id="XP_041135067.1">
    <property type="nucleotide sequence ID" value="XM_041280184.1"/>
</dbReference>
<dbReference type="PANTHER" id="PTHR20883">
    <property type="entry name" value="PHYTANOYL-COA DIOXYGENASE DOMAIN CONTAINING 1"/>
    <property type="match status" value="1"/>
</dbReference>
<dbReference type="GeneID" id="64573562"/>
<evidence type="ECO:0000256" key="3">
    <source>
        <dbReference type="ARBA" id="ARBA00022723"/>
    </source>
</evidence>
<evidence type="ECO:0000256" key="1">
    <source>
        <dbReference type="ARBA" id="ARBA00001962"/>
    </source>
</evidence>
<dbReference type="InterPro" id="IPR008775">
    <property type="entry name" value="Phytyl_CoA_dOase-like"/>
</dbReference>
<sequence>MRLSPTQINDFEKNGCLVIPNFLRLDVVESLNYEIEHLYSKFDINKHPMTKFTTEINGKHIGNKYFLESSDKIHYFFEPDAFDSKSMLTKPVDKSINKIGHGLHILDKNFKSITINSTISEICTQLGYRDPRALQSMVIIKQPGIGNEVPPHTDSEFLYTNPVTCLGFWFALENCTAKNGCLQIISGSHKMHTLKKRFVRDTEKGGTKFVHVNEPLKNWNSNVDHEKGENSWQKSSKYTNVEVPAGSLVLIHGNLVHKSDRNNSQTSRNAYVFHVLEADSKYDDLNWLQIPFDNPSGTDNFTRISER</sequence>
<dbReference type="Proteomes" id="UP000663131">
    <property type="component" value="Chromosome 4"/>
</dbReference>
<dbReference type="AlphaFoldDB" id="A0A871R1U4"/>
<comment type="similarity">
    <text evidence="2">Belongs to the PhyH family.</text>
</comment>
<dbReference type="OrthoDB" id="445007at2759"/>
<organism evidence="5 6">
    <name type="scientific">Dekkera bruxellensis</name>
    <name type="common">Brettanomyces custersii</name>
    <dbReference type="NCBI Taxonomy" id="5007"/>
    <lineage>
        <taxon>Eukaryota</taxon>
        <taxon>Fungi</taxon>
        <taxon>Dikarya</taxon>
        <taxon>Ascomycota</taxon>
        <taxon>Saccharomycotina</taxon>
        <taxon>Pichiomycetes</taxon>
        <taxon>Pichiales</taxon>
        <taxon>Pichiaceae</taxon>
        <taxon>Brettanomyces</taxon>
    </lineage>
</organism>
<evidence type="ECO:0000256" key="4">
    <source>
        <dbReference type="ARBA" id="ARBA00023004"/>
    </source>
</evidence>
<evidence type="ECO:0000313" key="6">
    <source>
        <dbReference type="Proteomes" id="UP000663131"/>
    </source>
</evidence>
<dbReference type="SUPFAM" id="SSF51197">
    <property type="entry name" value="Clavaminate synthase-like"/>
    <property type="match status" value="1"/>
</dbReference>
<dbReference type="GO" id="GO:0046872">
    <property type="term" value="F:metal ion binding"/>
    <property type="evidence" value="ECO:0007669"/>
    <property type="project" value="UniProtKB-KW"/>
</dbReference>
<dbReference type="Gene3D" id="2.60.120.620">
    <property type="entry name" value="q2cbj1_9rhob like domain"/>
    <property type="match status" value="1"/>
</dbReference>
<name>A0A871R1U4_DEKBR</name>
<proteinExistence type="inferred from homology"/>
<keyword evidence="3" id="KW-0479">Metal-binding</keyword>
<evidence type="ECO:0008006" key="7">
    <source>
        <dbReference type="Google" id="ProtNLM"/>
    </source>
</evidence>
<evidence type="ECO:0000256" key="2">
    <source>
        <dbReference type="ARBA" id="ARBA00005830"/>
    </source>
</evidence>
<comment type="cofactor">
    <cofactor evidence="1">
        <name>Fe cation</name>
        <dbReference type="ChEBI" id="CHEBI:24875"/>
    </cofactor>
</comment>